<proteinExistence type="predicted"/>
<gene>
    <name evidence="1" type="ORF">NNC68_08295</name>
</gene>
<dbReference type="AlphaFoldDB" id="A0AAW5I8E5"/>
<dbReference type="Proteomes" id="UP001205506">
    <property type="component" value="Unassembled WGS sequence"/>
</dbReference>
<comment type="caution">
    <text evidence="1">The sequence shown here is derived from an EMBL/GenBank/DDBJ whole genome shotgun (WGS) entry which is preliminary data.</text>
</comment>
<reference evidence="1" key="1">
    <citation type="submission" date="2022-07" db="EMBL/GenBank/DDBJ databases">
        <title>Prevotella copri.</title>
        <authorList>
            <person name="Yang C."/>
        </authorList>
    </citation>
    <scope>NUCLEOTIDE SEQUENCE</scope>
    <source>
        <strain evidence="1">HF1805</strain>
    </source>
</reference>
<name>A0AAW5I8E5_9BACT</name>
<dbReference type="RefSeq" id="WP_254969963.1">
    <property type="nucleotide sequence ID" value="NZ_JANDWU010000012.1"/>
</dbReference>
<accession>A0AAW5I8E5</accession>
<sequence length="90" mass="10399">MAEDNKTNTPLENEPEVVFNSQSDRRFFSVKSEDGNETMMEISGYDLDVRFNRNVIKTVQDVESLLDGIKDLFRKIIMEDLIGDDNSNHQ</sequence>
<dbReference type="EMBL" id="JANDWU010000012">
    <property type="protein sequence ID" value="MCP9549473.1"/>
    <property type="molecule type" value="Genomic_DNA"/>
</dbReference>
<protein>
    <submittedName>
        <fullName evidence="1">Uncharacterized protein</fullName>
    </submittedName>
</protein>
<evidence type="ECO:0000313" key="2">
    <source>
        <dbReference type="Proteomes" id="UP001205506"/>
    </source>
</evidence>
<organism evidence="1 2">
    <name type="scientific">Segatella copri</name>
    <dbReference type="NCBI Taxonomy" id="165179"/>
    <lineage>
        <taxon>Bacteria</taxon>
        <taxon>Pseudomonadati</taxon>
        <taxon>Bacteroidota</taxon>
        <taxon>Bacteroidia</taxon>
        <taxon>Bacteroidales</taxon>
        <taxon>Prevotellaceae</taxon>
        <taxon>Segatella</taxon>
    </lineage>
</organism>
<evidence type="ECO:0000313" key="1">
    <source>
        <dbReference type="EMBL" id="MCP9549473.1"/>
    </source>
</evidence>